<feature type="compositionally biased region" description="Basic and acidic residues" evidence="1">
    <location>
        <begin position="147"/>
        <end position="164"/>
    </location>
</feature>
<feature type="domain" description="Alpha/beta hydrolase fold-3" evidence="2">
    <location>
        <begin position="57"/>
        <end position="120"/>
    </location>
</feature>
<dbReference type="PANTHER" id="PTHR23024:SF660">
    <property type="entry name" value="OS08G0475400 PROTEIN"/>
    <property type="match status" value="1"/>
</dbReference>
<evidence type="ECO:0000259" key="2">
    <source>
        <dbReference type="Pfam" id="PF07859"/>
    </source>
</evidence>
<keyword evidence="4" id="KW-1185">Reference proteome</keyword>
<sequence length="305" mass="33279">MAAAPVAPPPASADDEIVYESMPCIRVYKNRVERYFGTEFVAASTDAATGAAKLPILVYYHGGGFCLGSAFNPTFHAYFNTFAGLANVLVVSVEYRLAPEHPVPAAYADSWDALAWVVSPSRRPCRRRLQPGPVDRGPRRLLPPLPGRRERGLQHRAPHGDARGRGGLAHGARIRGLVMIHPYFLGTDKVPSDDLSPEVRESLGSLWRVMCPTTTGEDDPLINPFVDGAQPLASLACGRVLVCVGEGDVLRDRGRAYYDRLRASGWPGEAEIWQAPGKGHTFHLLEPSCEEAVAQDKVISDFLNR</sequence>
<proteinExistence type="predicted"/>
<gene>
    <name evidence="3" type="ORF">NCGR_LOCUS48478</name>
</gene>
<name>A0A811R566_9POAL</name>
<dbReference type="PANTHER" id="PTHR23024">
    <property type="entry name" value="ARYLACETAMIDE DEACETYLASE"/>
    <property type="match status" value="1"/>
</dbReference>
<dbReference type="EMBL" id="CAJGYO010000013">
    <property type="protein sequence ID" value="CAD6265173.1"/>
    <property type="molecule type" value="Genomic_DNA"/>
</dbReference>
<dbReference type="AlphaFoldDB" id="A0A811R566"/>
<protein>
    <recommendedName>
        <fullName evidence="2">Alpha/beta hydrolase fold-3 domain-containing protein</fullName>
    </recommendedName>
</protein>
<dbReference type="GO" id="GO:0016787">
    <property type="term" value="F:hydrolase activity"/>
    <property type="evidence" value="ECO:0007669"/>
    <property type="project" value="InterPro"/>
</dbReference>
<dbReference type="Pfam" id="PF07859">
    <property type="entry name" value="Abhydrolase_3"/>
    <property type="match status" value="2"/>
</dbReference>
<evidence type="ECO:0000313" key="4">
    <source>
        <dbReference type="Proteomes" id="UP000604825"/>
    </source>
</evidence>
<feature type="region of interest" description="Disordered" evidence="1">
    <location>
        <begin position="127"/>
        <end position="165"/>
    </location>
</feature>
<dbReference type="InterPro" id="IPR013094">
    <property type="entry name" value="AB_hydrolase_3"/>
</dbReference>
<reference evidence="3" key="1">
    <citation type="submission" date="2020-10" db="EMBL/GenBank/DDBJ databases">
        <authorList>
            <person name="Han B."/>
            <person name="Lu T."/>
            <person name="Zhao Q."/>
            <person name="Huang X."/>
            <person name="Zhao Y."/>
        </authorList>
    </citation>
    <scope>NUCLEOTIDE SEQUENCE</scope>
</reference>
<comment type="caution">
    <text evidence="3">The sequence shown here is derived from an EMBL/GenBank/DDBJ whole genome shotgun (WGS) entry which is preliminary data.</text>
</comment>
<accession>A0A811R566</accession>
<feature type="domain" description="Alpha/beta hydrolase fold-3" evidence="2">
    <location>
        <begin position="171"/>
        <end position="283"/>
    </location>
</feature>
<dbReference type="Gene3D" id="3.40.50.1820">
    <property type="entry name" value="alpha/beta hydrolase"/>
    <property type="match status" value="2"/>
</dbReference>
<evidence type="ECO:0000256" key="1">
    <source>
        <dbReference type="SAM" id="MobiDB-lite"/>
    </source>
</evidence>
<evidence type="ECO:0000313" key="3">
    <source>
        <dbReference type="EMBL" id="CAD6265173.1"/>
    </source>
</evidence>
<dbReference type="OrthoDB" id="408631at2759"/>
<dbReference type="InterPro" id="IPR029058">
    <property type="entry name" value="AB_hydrolase_fold"/>
</dbReference>
<dbReference type="InterPro" id="IPR050466">
    <property type="entry name" value="Carboxylest/Gibb_receptor"/>
</dbReference>
<organism evidence="3 4">
    <name type="scientific">Miscanthus lutarioriparius</name>
    <dbReference type="NCBI Taxonomy" id="422564"/>
    <lineage>
        <taxon>Eukaryota</taxon>
        <taxon>Viridiplantae</taxon>
        <taxon>Streptophyta</taxon>
        <taxon>Embryophyta</taxon>
        <taxon>Tracheophyta</taxon>
        <taxon>Spermatophyta</taxon>
        <taxon>Magnoliopsida</taxon>
        <taxon>Liliopsida</taxon>
        <taxon>Poales</taxon>
        <taxon>Poaceae</taxon>
        <taxon>PACMAD clade</taxon>
        <taxon>Panicoideae</taxon>
        <taxon>Andropogonodae</taxon>
        <taxon>Andropogoneae</taxon>
        <taxon>Saccharinae</taxon>
        <taxon>Miscanthus</taxon>
    </lineage>
</organism>
<dbReference type="SUPFAM" id="SSF53474">
    <property type="entry name" value="alpha/beta-Hydrolases"/>
    <property type="match status" value="1"/>
</dbReference>
<dbReference type="Proteomes" id="UP000604825">
    <property type="component" value="Unassembled WGS sequence"/>
</dbReference>